<protein>
    <submittedName>
        <fullName evidence="12">OmpA family protein</fullName>
    </submittedName>
</protein>
<dbReference type="GO" id="GO:0046930">
    <property type="term" value="C:pore complex"/>
    <property type="evidence" value="ECO:0007669"/>
    <property type="project" value="UniProtKB-KW"/>
</dbReference>
<name>A0A9D7SHA7_9BACT</name>
<comment type="similarity">
    <text evidence="10">Belongs to the outer membrane OOP (TC 1.B.6) superfamily.</text>
</comment>
<dbReference type="SUPFAM" id="SSF103088">
    <property type="entry name" value="OmpA-like"/>
    <property type="match status" value="2"/>
</dbReference>
<dbReference type="GO" id="GO:0009279">
    <property type="term" value="C:cell outer membrane"/>
    <property type="evidence" value="ECO:0007669"/>
    <property type="project" value="UniProtKB-SubCell"/>
</dbReference>
<evidence type="ECO:0000256" key="7">
    <source>
        <dbReference type="ARBA" id="ARBA00023136"/>
    </source>
</evidence>
<dbReference type="PANTHER" id="PTHR30329:SF21">
    <property type="entry name" value="LIPOPROTEIN YIAD-RELATED"/>
    <property type="match status" value="1"/>
</dbReference>
<gene>
    <name evidence="12" type="ORF">IPP58_14545</name>
</gene>
<dbReference type="InterPro" id="IPR011250">
    <property type="entry name" value="OMP/PagP_B-barrel"/>
</dbReference>
<dbReference type="SUPFAM" id="SSF56925">
    <property type="entry name" value="OMPA-like"/>
    <property type="match status" value="1"/>
</dbReference>
<dbReference type="CDD" id="cd07185">
    <property type="entry name" value="OmpA_C-like"/>
    <property type="match status" value="2"/>
</dbReference>
<organism evidence="12 13">
    <name type="scientific">Candidatus Geothrix skivensis</name>
    <dbReference type="NCBI Taxonomy" id="2954439"/>
    <lineage>
        <taxon>Bacteria</taxon>
        <taxon>Pseudomonadati</taxon>
        <taxon>Acidobacteriota</taxon>
        <taxon>Holophagae</taxon>
        <taxon>Holophagales</taxon>
        <taxon>Holophagaceae</taxon>
        <taxon>Geothrix</taxon>
    </lineage>
</organism>
<sequence>MAQDSGWYLGLNVGKTKAKIDDAKITSGIAGAGFTNSTINDKDDGTGFKVFGGYSFNKYFAFEGGYFDLGKAGYDAITVPAGTLNGEIKVKGFNFDAVLSLPITEKFSAFGRVGVSRAKASDTFTGTGFVVVSNPNPSEQATNIKYGAGLQYDFTKAFGMRAELERYRINDAVGSKGDIDMASVGVLFRFGRKSAPMAQYTPAPEPVAYVPEPYVAPIPVVVAAPVKTEQYCTILDLTFEIDRGVIEREDMEKLSVVGTFLTKYPGTTAVIEGHTDNIGTEEHNQALSQQRAESVVTYLVDTVHVDRSRLSAVGYGLTRPIADNATEEGKRQNRRINAVVSCVTDVEGLKVKPARITMALEIEFDLLKGDVKPEYREELRKAANFLKANPSVTATVEGHAGKIKTTEASALAISKRRAENVVTYLVDNFGVERSRLTAEGFGKTRRYAYSTTLEGQQENRRVNIIINYPSTKKL</sequence>
<dbReference type="InterPro" id="IPR000498">
    <property type="entry name" value="OmpA-like_TM_dom"/>
</dbReference>
<evidence type="ECO:0000256" key="10">
    <source>
        <dbReference type="RuleBase" id="RU003859"/>
    </source>
</evidence>
<evidence type="ECO:0000313" key="13">
    <source>
        <dbReference type="Proteomes" id="UP000886657"/>
    </source>
</evidence>
<dbReference type="GO" id="GO:0015288">
    <property type="term" value="F:porin activity"/>
    <property type="evidence" value="ECO:0007669"/>
    <property type="project" value="UniProtKB-KW"/>
</dbReference>
<evidence type="ECO:0000256" key="6">
    <source>
        <dbReference type="ARBA" id="ARBA00023114"/>
    </source>
</evidence>
<comment type="caution">
    <text evidence="12">The sequence shown here is derived from an EMBL/GenBank/DDBJ whole genome shotgun (WGS) entry which is preliminary data.</text>
</comment>
<dbReference type="Gene3D" id="3.30.1330.60">
    <property type="entry name" value="OmpA-like domain"/>
    <property type="match status" value="2"/>
</dbReference>
<keyword evidence="7 9" id="KW-0472">Membrane</keyword>
<dbReference type="Proteomes" id="UP000886657">
    <property type="component" value="Unassembled WGS sequence"/>
</dbReference>
<keyword evidence="8" id="KW-0998">Cell outer membrane</keyword>
<dbReference type="PROSITE" id="PS51123">
    <property type="entry name" value="OMPA_2"/>
    <property type="match status" value="2"/>
</dbReference>
<dbReference type="InterPro" id="IPR006664">
    <property type="entry name" value="OMP_bac"/>
</dbReference>
<reference evidence="12" key="1">
    <citation type="submission" date="2020-10" db="EMBL/GenBank/DDBJ databases">
        <title>Connecting structure to function with the recovery of over 1000 high-quality activated sludge metagenome-assembled genomes encoding full-length rRNA genes using long-read sequencing.</title>
        <authorList>
            <person name="Singleton C.M."/>
            <person name="Petriglieri F."/>
            <person name="Kristensen J.M."/>
            <person name="Kirkegaard R.H."/>
            <person name="Michaelsen T.Y."/>
            <person name="Andersen M.H."/>
            <person name="Karst S.M."/>
            <person name="Dueholm M.S."/>
            <person name="Nielsen P.H."/>
            <person name="Albertsen M."/>
        </authorList>
    </citation>
    <scope>NUCLEOTIDE SEQUENCE</scope>
    <source>
        <strain evidence="12">Skiv_18-Q3-R9-52_MAXAC.067</strain>
    </source>
</reference>
<dbReference type="PRINTS" id="PR01021">
    <property type="entry name" value="OMPADOMAIN"/>
</dbReference>
<keyword evidence="4" id="KW-0812">Transmembrane</keyword>
<evidence type="ECO:0000256" key="1">
    <source>
        <dbReference type="ARBA" id="ARBA00004571"/>
    </source>
</evidence>
<dbReference type="InterPro" id="IPR050330">
    <property type="entry name" value="Bact_OuterMem_StrucFunc"/>
</dbReference>
<evidence type="ECO:0000256" key="5">
    <source>
        <dbReference type="ARBA" id="ARBA00023065"/>
    </source>
</evidence>
<dbReference type="InterPro" id="IPR006665">
    <property type="entry name" value="OmpA-like"/>
</dbReference>
<dbReference type="AlphaFoldDB" id="A0A9D7SHA7"/>
<keyword evidence="2" id="KW-0813">Transport</keyword>
<feature type="domain" description="OmpA-like" evidence="11">
    <location>
        <begin position="351"/>
        <end position="470"/>
    </location>
</feature>
<dbReference type="Gene3D" id="2.40.160.20">
    <property type="match status" value="1"/>
</dbReference>
<dbReference type="Pfam" id="PF00691">
    <property type="entry name" value="OmpA"/>
    <property type="match status" value="2"/>
</dbReference>
<evidence type="ECO:0000256" key="3">
    <source>
        <dbReference type="ARBA" id="ARBA00022452"/>
    </source>
</evidence>
<keyword evidence="6" id="KW-0626">Porin</keyword>
<evidence type="ECO:0000313" key="12">
    <source>
        <dbReference type="EMBL" id="MBK9797677.1"/>
    </source>
</evidence>
<dbReference type="InterPro" id="IPR036737">
    <property type="entry name" value="OmpA-like_sf"/>
</dbReference>
<comment type="subcellular location">
    <subcellularLocation>
        <location evidence="1">Cell outer membrane</location>
        <topology evidence="1">Multi-pass membrane protein</topology>
    </subcellularLocation>
</comment>
<proteinExistence type="inferred from homology"/>
<accession>A0A9D7SHA7</accession>
<dbReference type="EMBL" id="JADKIO010000011">
    <property type="protein sequence ID" value="MBK9797677.1"/>
    <property type="molecule type" value="Genomic_DNA"/>
</dbReference>
<evidence type="ECO:0000259" key="11">
    <source>
        <dbReference type="PROSITE" id="PS51123"/>
    </source>
</evidence>
<feature type="domain" description="OmpA-like" evidence="11">
    <location>
        <begin position="226"/>
        <end position="344"/>
    </location>
</feature>
<keyword evidence="3" id="KW-1134">Transmembrane beta strand</keyword>
<dbReference type="GO" id="GO:0006811">
    <property type="term" value="P:monoatomic ion transport"/>
    <property type="evidence" value="ECO:0007669"/>
    <property type="project" value="UniProtKB-KW"/>
</dbReference>
<keyword evidence="5" id="KW-0406">Ion transport</keyword>
<evidence type="ECO:0000256" key="4">
    <source>
        <dbReference type="ARBA" id="ARBA00022692"/>
    </source>
</evidence>
<dbReference type="PANTHER" id="PTHR30329">
    <property type="entry name" value="STATOR ELEMENT OF FLAGELLAR MOTOR COMPLEX"/>
    <property type="match status" value="1"/>
</dbReference>
<evidence type="ECO:0000256" key="2">
    <source>
        <dbReference type="ARBA" id="ARBA00022448"/>
    </source>
</evidence>
<dbReference type="Pfam" id="PF01389">
    <property type="entry name" value="OmpA_membrane"/>
    <property type="match status" value="1"/>
</dbReference>
<evidence type="ECO:0000256" key="8">
    <source>
        <dbReference type="ARBA" id="ARBA00023237"/>
    </source>
</evidence>
<evidence type="ECO:0000256" key="9">
    <source>
        <dbReference type="PROSITE-ProRule" id="PRU00473"/>
    </source>
</evidence>